<dbReference type="Gene3D" id="3.30.110.60">
    <property type="entry name" value="YhbY-like"/>
    <property type="match status" value="1"/>
</dbReference>
<dbReference type="InterPro" id="IPR051925">
    <property type="entry name" value="RNA-binding_domain"/>
</dbReference>
<feature type="region of interest" description="Disordered" evidence="3">
    <location>
        <begin position="1"/>
        <end position="31"/>
    </location>
</feature>
<dbReference type="Pfam" id="PF01985">
    <property type="entry name" value="CRS1_YhbY"/>
    <property type="match status" value="1"/>
</dbReference>
<accession>A0ABZ2LU34</accession>
<dbReference type="SMART" id="SM01103">
    <property type="entry name" value="CRS1_YhbY"/>
    <property type="match status" value="1"/>
</dbReference>
<feature type="compositionally biased region" description="Low complexity" evidence="3">
    <location>
        <begin position="20"/>
        <end position="31"/>
    </location>
</feature>
<gene>
    <name evidence="5" type="ORF">LZC94_35420</name>
</gene>
<dbReference type="InterPro" id="IPR035920">
    <property type="entry name" value="YhbY-like_sf"/>
</dbReference>
<dbReference type="RefSeq" id="WP_394822743.1">
    <property type="nucleotide sequence ID" value="NZ_CP089984.1"/>
</dbReference>
<evidence type="ECO:0000256" key="3">
    <source>
        <dbReference type="SAM" id="MobiDB-lite"/>
    </source>
</evidence>
<sequence>MSSSAAPSTPETDSAPALDHASAAPRGAPPALRGAALRHLRALGHDLKPTVMLGKEGLTEALVGAANAALLTHELIKVKILSEAPVDRHEAARQLAGDTKSVLAQVLGRTVLLYRRHPKKPKIVLPK</sequence>
<evidence type="ECO:0000313" key="6">
    <source>
        <dbReference type="Proteomes" id="UP001370348"/>
    </source>
</evidence>
<feature type="domain" description="CRM" evidence="4">
    <location>
        <begin position="30"/>
        <end position="126"/>
    </location>
</feature>
<proteinExistence type="predicted"/>
<reference evidence="5 6" key="1">
    <citation type="submission" date="2021-12" db="EMBL/GenBank/DDBJ databases">
        <title>Discovery of the Pendulisporaceae a myxobacterial family with distinct sporulation behavior and unique specialized metabolism.</title>
        <authorList>
            <person name="Garcia R."/>
            <person name="Popoff A."/>
            <person name="Bader C.D."/>
            <person name="Loehr J."/>
            <person name="Walesch S."/>
            <person name="Walt C."/>
            <person name="Boldt J."/>
            <person name="Bunk B."/>
            <person name="Haeckl F.J.F.P.J."/>
            <person name="Gunesch A.P."/>
            <person name="Birkelbach J."/>
            <person name="Nuebel U."/>
            <person name="Pietschmann T."/>
            <person name="Bach T."/>
            <person name="Mueller R."/>
        </authorList>
    </citation>
    <scope>NUCLEOTIDE SEQUENCE [LARGE SCALE GENOMIC DNA]</scope>
    <source>
        <strain evidence="5 6">MSr11954</strain>
    </source>
</reference>
<dbReference type="PANTHER" id="PTHR40065:SF3">
    <property type="entry name" value="RNA-BINDING PROTEIN YHBY"/>
    <property type="match status" value="1"/>
</dbReference>
<feature type="compositionally biased region" description="Polar residues" evidence="3">
    <location>
        <begin position="1"/>
        <end position="12"/>
    </location>
</feature>
<dbReference type="SUPFAM" id="SSF75471">
    <property type="entry name" value="YhbY-like"/>
    <property type="match status" value="1"/>
</dbReference>
<dbReference type="EMBL" id="CP089984">
    <property type="protein sequence ID" value="WXB13124.1"/>
    <property type="molecule type" value="Genomic_DNA"/>
</dbReference>
<protein>
    <submittedName>
        <fullName evidence="5">YhbY family RNA-binding protein</fullName>
    </submittedName>
</protein>
<evidence type="ECO:0000313" key="5">
    <source>
        <dbReference type="EMBL" id="WXB13124.1"/>
    </source>
</evidence>
<organism evidence="5 6">
    <name type="scientific">Pendulispora albinea</name>
    <dbReference type="NCBI Taxonomy" id="2741071"/>
    <lineage>
        <taxon>Bacteria</taxon>
        <taxon>Pseudomonadati</taxon>
        <taxon>Myxococcota</taxon>
        <taxon>Myxococcia</taxon>
        <taxon>Myxococcales</taxon>
        <taxon>Sorangiineae</taxon>
        <taxon>Pendulisporaceae</taxon>
        <taxon>Pendulispora</taxon>
    </lineage>
</organism>
<evidence type="ECO:0000256" key="1">
    <source>
        <dbReference type="ARBA" id="ARBA00022884"/>
    </source>
</evidence>
<name>A0ABZ2LU34_9BACT</name>
<keyword evidence="1 2" id="KW-0694">RNA-binding</keyword>
<keyword evidence="6" id="KW-1185">Reference proteome</keyword>
<dbReference type="PROSITE" id="PS51295">
    <property type="entry name" value="CRM"/>
    <property type="match status" value="1"/>
</dbReference>
<dbReference type="Proteomes" id="UP001370348">
    <property type="component" value="Chromosome"/>
</dbReference>
<evidence type="ECO:0000256" key="2">
    <source>
        <dbReference type="PROSITE-ProRule" id="PRU00626"/>
    </source>
</evidence>
<dbReference type="PANTHER" id="PTHR40065">
    <property type="entry name" value="RNA-BINDING PROTEIN YHBY"/>
    <property type="match status" value="1"/>
</dbReference>
<evidence type="ECO:0000259" key="4">
    <source>
        <dbReference type="PROSITE" id="PS51295"/>
    </source>
</evidence>
<dbReference type="InterPro" id="IPR001890">
    <property type="entry name" value="RNA-binding_CRM"/>
</dbReference>